<reference evidence="2 3" key="1">
    <citation type="journal article" date="2019" name="Sci. Rep.">
        <title>Orb-weaving spider Araneus ventricosus genome elucidates the spidroin gene catalogue.</title>
        <authorList>
            <person name="Kono N."/>
            <person name="Nakamura H."/>
            <person name="Ohtoshi R."/>
            <person name="Moran D.A.P."/>
            <person name="Shinohara A."/>
            <person name="Yoshida Y."/>
            <person name="Fujiwara M."/>
            <person name="Mori M."/>
            <person name="Tomita M."/>
            <person name="Arakawa K."/>
        </authorList>
    </citation>
    <scope>NUCLEOTIDE SEQUENCE [LARGE SCALE GENOMIC DNA]</scope>
</reference>
<protein>
    <submittedName>
        <fullName evidence="2">Uncharacterized protein</fullName>
    </submittedName>
</protein>
<name>A0A4Y2NNW4_ARAVE</name>
<evidence type="ECO:0000313" key="2">
    <source>
        <dbReference type="EMBL" id="GBN40443.1"/>
    </source>
</evidence>
<accession>A0A4Y2NNW4</accession>
<dbReference type="OrthoDB" id="10481284at2759"/>
<comment type="caution">
    <text evidence="2">The sequence shown here is derived from an EMBL/GenBank/DDBJ whole genome shotgun (WGS) entry which is preliminary data.</text>
</comment>
<dbReference type="EMBL" id="BGPR01009507">
    <property type="protein sequence ID" value="GBN40443.1"/>
    <property type="molecule type" value="Genomic_DNA"/>
</dbReference>
<dbReference type="Proteomes" id="UP000499080">
    <property type="component" value="Unassembled WGS sequence"/>
</dbReference>
<feature type="region of interest" description="Disordered" evidence="1">
    <location>
        <begin position="64"/>
        <end position="85"/>
    </location>
</feature>
<evidence type="ECO:0000256" key="1">
    <source>
        <dbReference type="SAM" id="MobiDB-lite"/>
    </source>
</evidence>
<gene>
    <name evidence="2" type="ORF">AVEN_125890_1</name>
</gene>
<dbReference type="AlphaFoldDB" id="A0A4Y2NNW4"/>
<sequence>MSKELQTTDTKVLNSQNIQFTSFRKHEKQSPPTLKCVPSRFTRATCQNLSSPCRIRSELNGSSLLHQDPAKISQTSGSLPPEPGKDTLNMCLSDPVDRYTALFICGKCRL</sequence>
<keyword evidence="3" id="KW-1185">Reference proteome</keyword>
<evidence type="ECO:0000313" key="3">
    <source>
        <dbReference type="Proteomes" id="UP000499080"/>
    </source>
</evidence>
<proteinExistence type="predicted"/>
<organism evidence="2 3">
    <name type="scientific">Araneus ventricosus</name>
    <name type="common">Orbweaver spider</name>
    <name type="synonym">Epeira ventricosa</name>
    <dbReference type="NCBI Taxonomy" id="182803"/>
    <lineage>
        <taxon>Eukaryota</taxon>
        <taxon>Metazoa</taxon>
        <taxon>Ecdysozoa</taxon>
        <taxon>Arthropoda</taxon>
        <taxon>Chelicerata</taxon>
        <taxon>Arachnida</taxon>
        <taxon>Araneae</taxon>
        <taxon>Araneomorphae</taxon>
        <taxon>Entelegynae</taxon>
        <taxon>Araneoidea</taxon>
        <taxon>Araneidae</taxon>
        <taxon>Araneus</taxon>
    </lineage>
</organism>